<dbReference type="AlphaFoldDB" id="B8B2M5"/>
<dbReference type="InterPro" id="IPR041118">
    <property type="entry name" value="Rx_N"/>
</dbReference>
<name>B8B2M5_ORYSI</name>
<keyword evidence="3" id="KW-0677">Repeat</keyword>
<feature type="domain" description="Disease resistance N-terminal" evidence="6">
    <location>
        <begin position="9"/>
        <end position="63"/>
    </location>
</feature>
<dbReference type="Gramene" id="BGIOSGA021938-TA">
    <property type="protein sequence ID" value="BGIOSGA021938-PA"/>
    <property type="gene ID" value="BGIOSGA021938"/>
</dbReference>
<dbReference type="GO" id="GO:0000166">
    <property type="term" value="F:nucleotide binding"/>
    <property type="evidence" value="ECO:0007669"/>
    <property type="project" value="UniProtKB-KW"/>
</dbReference>
<sequence length="81" mass="9263">MAELVAGAFIKEEMESINSFLAHLTRTAPLDGEHDEQVRTWMKQVRELAHDCSTCIDLYLYLQRGNPAIHRAQGGLLWCYV</sequence>
<keyword evidence="2" id="KW-0433">Leucine-rich repeat</keyword>
<evidence type="ECO:0000256" key="3">
    <source>
        <dbReference type="ARBA" id="ARBA00022737"/>
    </source>
</evidence>
<organism evidence="7 8">
    <name type="scientific">Oryza sativa subsp. indica</name>
    <name type="common">Rice</name>
    <dbReference type="NCBI Taxonomy" id="39946"/>
    <lineage>
        <taxon>Eukaryota</taxon>
        <taxon>Viridiplantae</taxon>
        <taxon>Streptophyta</taxon>
        <taxon>Embryophyta</taxon>
        <taxon>Tracheophyta</taxon>
        <taxon>Spermatophyta</taxon>
        <taxon>Magnoliopsida</taxon>
        <taxon>Liliopsida</taxon>
        <taxon>Poales</taxon>
        <taxon>Poaceae</taxon>
        <taxon>BOP clade</taxon>
        <taxon>Oryzoideae</taxon>
        <taxon>Oryzeae</taxon>
        <taxon>Oryzinae</taxon>
        <taxon>Oryza</taxon>
        <taxon>Oryza sativa</taxon>
    </lineage>
</organism>
<proteinExistence type="inferred from homology"/>
<evidence type="ECO:0000259" key="6">
    <source>
        <dbReference type="Pfam" id="PF18052"/>
    </source>
</evidence>
<dbReference type="EMBL" id="CM000131">
    <property type="protein sequence ID" value="EEC79982.1"/>
    <property type="molecule type" value="Genomic_DNA"/>
</dbReference>
<dbReference type="STRING" id="39946.B8B2M5"/>
<accession>B8B2M5</accession>
<keyword evidence="4" id="KW-0547">Nucleotide-binding</keyword>
<keyword evidence="5" id="KW-0611">Plant defense</keyword>
<evidence type="ECO:0000313" key="8">
    <source>
        <dbReference type="Proteomes" id="UP000007015"/>
    </source>
</evidence>
<reference evidence="7 8" key="1">
    <citation type="journal article" date="2005" name="PLoS Biol.">
        <title>The genomes of Oryza sativa: a history of duplications.</title>
        <authorList>
            <person name="Yu J."/>
            <person name="Wang J."/>
            <person name="Lin W."/>
            <person name="Li S."/>
            <person name="Li H."/>
            <person name="Zhou J."/>
            <person name="Ni P."/>
            <person name="Dong W."/>
            <person name="Hu S."/>
            <person name="Zeng C."/>
            <person name="Zhang J."/>
            <person name="Zhang Y."/>
            <person name="Li R."/>
            <person name="Xu Z."/>
            <person name="Li S."/>
            <person name="Li X."/>
            <person name="Zheng H."/>
            <person name="Cong L."/>
            <person name="Lin L."/>
            <person name="Yin J."/>
            <person name="Geng J."/>
            <person name="Li G."/>
            <person name="Shi J."/>
            <person name="Liu J."/>
            <person name="Lv H."/>
            <person name="Li J."/>
            <person name="Wang J."/>
            <person name="Deng Y."/>
            <person name="Ran L."/>
            <person name="Shi X."/>
            <person name="Wang X."/>
            <person name="Wu Q."/>
            <person name="Li C."/>
            <person name="Ren X."/>
            <person name="Wang J."/>
            <person name="Wang X."/>
            <person name="Li D."/>
            <person name="Liu D."/>
            <person name="Zhang X."/>
            <person name="Ji Z."/>
            <person name="Zhao W."/>
            <person name="Sun Y."/>
            <person name="Zhang Z."/>
            <person name="Bao J."/>
            <person name="Han Y."/>
            <person name="Dong L."/>
            <person name="Ji J."/>
            <person name="Chen P."/>
            <person name="Wu S."/>
            <person name="Liu J."/>
            <person name="Xiao Y."/>
            <person name="Bu D."/>
            <person name="Tan J."/>
            <person name="Yang L."/>
            <person name="Ye C."/>
            <person name="Zhang J."/>
            <person name="Xu J."/>
            <person name="Zhou Y."/>
            <person name="Yu Y."/>
            <person name="Zhang B."/>
            <person name="Zhuang S."/>
            <person name="Wei H."/>
            <person name="Liu B."/>
            <person name="Lei M."/>
            <person name="Yu H."/>
            <person name="Li Y."/>
            <person name="Xu H."/>
            <person name="Wei S."/>
            <person name="He X."/>
            <person name="Fang L."/>
            <person name="Zhang Z."/>
            <person name="Zhang Y."/>
            <person name="Huang X."/>
            <person name="Su Z."/>
            <person name="Tong W."/>
            <person name="Li J."/>
            <person name="Tong Z."/>
            <person name="Li S."/>
            <person name="Ye J."/>
            <person name="Wang L."/>
            <person name="Fang L."/>
            <person name="Lei T."/>
            <person name="Chen C."/>
            <person name="Chen H."/>
            <person name="Xu Z."/>
            <person name="Li H."/>
            <person name="Huang H."/>
            <person name="Zhang F."/>
            <person name="Xu H."/>
            <person name="Li N."/>
            <person name="Zhao C."/>
            <person name="Li S."/>
            <person name="Dong L."/>
            <person name="Huang Y."/>
            <person name="Li L."/>
            <person name="Xi Y."/>
            <person name="Qi Q."/>
            <person name="Li W."/>
            <person name="Zhang B."/>
            <person name="Hu W."/>
            <person name="Zhang Y."/>
            <person name="Tian X."/>
            <person name="Jiao Y."/>
            <person name="Liang X."/>
            <person name="Jin J."/>
            <person name="Gao L."/>
            <person name="Zheng W."/>
            <person name="Hao B."/>
            <person name="Liu S."/>
            <person name="Wang W."/>
            <person name="Yuan L."/>
            <person name="Cao M."/>
            <person name="McDermott J."/>
            <person name="Samudrala R."/>
            <person name="Wang J."/>
            <person name="Wong G.K."/>
            <person name="Yang H."/>
        </authorList>
    </citation>
    <scope>NUCLEOTIDE SEQUENCE [LARGE SCALE GENOMIC DNA]</scope>
    <source>
        <strain evidence="8">cv. 93-11</strain>
    </source>
</reference>
<comment type="similarity">
    <text evidence="1">Belongs to the disease resistance NB-LRR family.</text>
</comment>
<evidence type="ECO:0000256" key="2">
    <source>
        <dbReference type="ARBA" id="ARBA00022614"/>
    </source>
</evidence>
<evidence type="ECO:0000256" key="5">
    <source>
        <dbReference type="ARBA" id="ARBA00022821"/>
    </source>
</evidence>
<dbReference type="GO" id="GO:0006952">
    <property type="term" value="P:defense response"/>
    <property type="evidence" value="ECO:0007669"/>
    <property type="project" value="UniProtKB-KW"/>
</dbReference>
<gene>
    <name evidence="7" type="ORF">OsI_21617</name>
</gene>
<keyword evidence="8" id="KW-1185">Reference proteome</keyword>
<protein>
    <recommendedName>
        <fullName evidence="6">Disease resistance N-terminal domain-containing protein</fullName>
    </recommendedName>
</protein>
<dbReference type="Proteomes" id="UP000007015">
    <property type="component" value="Chromosome 6"/>
</dbReference>
<dbReference type="Gene3D" id="1.20.5.4130">
    <property type="match status" value="1"/>
</dbReference>
<evidence type="ECO:0000313" key="7">
    <source>
        <dbReference type="EMBL" id="EEC79982.1"/>
    </source>
</evidence>
<dbReference type="Pfam" id="PF18052">
    <property type="entry name" value="Rx_N"/>
    <property type="match status" value="1"/>
</dbReference>
<evidence type="ECO:0000256" key="4">
    <source>
        <dbReference type="ARBA" id="ARBA00022741"/>
    </source>
</evidence>
<dbReference type="HOGENOM" id="CLU_2578106_0_0_1"/>
<evidence type="ECO:0000256" key="1">
    <source>
        <dbReference type="ARBA" id="ARBA00008894"/>
    </source>
</evidence>